<keyword evidence="3" id="KW-1185">Reference proteome</keyword>
<accession>A0AAE0ELY5</accession>
<dbReference type="AlphaFoldDB" id="A0AAE0ELY5"/>
<feature type="compositionally biased region" description="Basic and acidic residues" evidence="1">
    <location>
        <begin position="99"/>
        <end position="117"/>
    </location>
</feature>
<organism evidence="2 3">
    <name type="scientific">Cymbomonas tetramitiformis</name>
    <dbReference type="NCBI Taxonomy" id="36881"/>
    <lineage>
        <taxon>Eukaryota</taxon>
        <taxon>Viridiplantae</taxon>
        <taxon>Chlorophyta</taxon>
        <taxon>Pyramimonadophyceae</taxon>
        <taxon>Pyramimonadales</taxon>
        <taxon>Pyramimonadaceae</taxon>
        <taxon>Cymbomonas</taxon>
    </lineage>
</organism>
<evidence type="ECO:0000313" key="2">
    <source>
        <dbReference type="EMBL" id="KAK3233241.1"/>
    </source>
</evidence>
<proteinExistence type="predicted"/>
<comment type="caution">
    <text evidence="2">The sequence shown here is derived from an EMBL/GenBank/DDBJ whole genome shotgun (WGS) entry which is preliminary data.</text>
</comment>
<dbReference type="Proteomes" id="UP001190700">
    <property type="component" value="Unassembled WGS sequence"/>
</dbReference>
<name>A0AAE0ELY5_9CHLO</name>
<sequence>MASLWIPSIFNQWLQEFDASNEAACCDEHGSQAAKAAIRFLSGGCGEINAELEAASNLTTSPSNQPGRGRGKSTAGASNTACACWVDVPGASPPGYDIPFRDRAEGASSSPEERTAKEGSLACSSRHQRRGVAVGLSWSKNQLAARISKTVPPRRFTLISVDDAADLVEDIGAALGGKYDLSERENSSTFRKYF</sequence>
<evidence type="ECO:0000313" key="3">
    <source>
        <dbReference type="Proteomes" id="UP001190700"/>
    </source>
</evidence>
<dbReference type="EMBL" id="LGRX02035771">
    <property type="protein sequence ID" value="KAK3233241.1"/>
    <property type="molecule type" value="Genomic_DNA"/>
</dbReference>
<feature type="region of interest" description="Disordered" evidence="1">
    <location>
        <begin position="96"/>
        <end position="124"/>
    </location>
</feature>
<evidence type="ECO:0000256" key="1">
    <source>
        <dbReference type="SAM" id="MobiDB-lite"/>
    </source>
</evidence>
<reference evidence="2 3" key="1">
    <citation type="journal article" date="2015" name="Genome Biol. Evol.">
        <title>Comparative Genomics of a Bacterivorous Green Alga Reveals Evolutionary Causalities and Consequences of Phago-Mixotrophic Mode of Nutrition.</title>
        <authorList>
            <person name="Burns J.A."/>
            <person name="Paasch A."/>
            <person name="Narechania A."/>
            <person name="Kim E."/>
        </authorList>
    </citation>
    <scope>NUCLEOTIDE SEQUENCE [LARGE SCALE GENOMIC DNA]</scope>
    <source>
        <strain evidence="2 3">PLY_AMNH</strain>
    </source>
</reference>
<protein>
    <submittedName>
        <fullName evidence="2">Uncharacterized protein</fullName>
    </submittedName>
</protein>
<gene>
    <name evidence="2" type="ORF">CYMTET_56447</name>
</gene>